<protein>
    <submittedName>
        <fullName evidence="1">11369_t:CDS:1</fullName>
    </submittedName>
</protein>
<evidence type="ECO:0000313" key="2">
    <source>
        <dbReference type="Proteomes" id="UP001153678"/>
    </source>
</evidence>
<evidence type="ECO:0000313" key="1">
    <source>
        <dbReference type="EMBL" id="CAI2171092.1"/>
    </source>
</evidence>
<keyword evidence="2" id="KW-1185">Reference proteome</keyword>
<name>A0A9W4WLK6_9GLOM</name>
<reference evidence="1" key="1">
    <citation type="submission" date="2022-08" db="EMBL/GenBank/DDBJ databases">
        <authorList>
            <person name="Kallberg Y."/>
            <person name="Tangrot J."/>
            <person name="Rosling A."/>
        </authorList>
    </citation>
    <scope>NUCLEOTIDE SEQUENCE</scope>
    <source>
        <strain evidence="1">Wild A</strain>
    </source>
</reference>
<proteinExistence type="predicted"/>
<sequence length="328" mass="38703">MTSNSNFRVNDTWSLTTPHDDMNTSQQFDLDNYFSCLDFVFDDMDQSTIDSFFESRQDEWLEREEERRVFIMRRQDNTIQNRLLLPSQHHQRIHDVLKEVINCTIPSTGINSTINYYFIDFNDIIIYTNSNDLFNLSIGLVQRQQKSFLSLNVNAFKKRFDDIEWNMESYKMKKQPNAGGGSLLSEIFSCEIITRILNVELFKTEMEIDYFFINQPMTDYLVNFRHPFNQTTTLTLGVSVTRAFAYKRRYTKLDAYRLLTKKLAGINCSTRNITNAKLWKQVLHIWCPSGKVAKVVRKVYNKLDNKLKSNTVVIVTIVNCKWVFTNKR</sequence>
<dbReference type="EMBL" id="CAMKVN010000780">
    <property type="protein sequence ID" value="CAI2171092.1"/>
    <property type="molecule type" value="Genomic_DNA"/>
</dbReference>
<dbReference type="OrthoDB" id="10260545at2759"/>
<accession>A0A9W4WLK6</accession>
<comment type="caution">
    <text evidence="1">The sequence shown here is derived from an EMBL/GenBank/DDBJ whole genome shotgun (WGS) entry which is preliminary data.</text>
</comment>
<organism evidence="1 2">
    <name type="scientific">Funneliformis geosporum</name>
    <dbReference type="NCBI Taxonomy" id="1117311"/>
    <lineage>
        <taxon>Eukaryota</taxon>
        <taxon>Fungi</taxon>
        <taxon>Fungi incertae sedis</taxon>
        <taxon>Mucoromycota</taxon>
        <taxon>Glomeromycotina</taxon>
        <taxon>Glomeromycetes</taxon>
        <taxon>Glomerales</taxon>
        <taxon>Glomeraceae</taxon>
        <taxon>Funneliformis</taxon>
    </lineage>
</organism>
<gene>
    <name evidence="1" type="ORF">FWILDA_LOCUS4908</name>
</gene>
<dbReference type="Proteomes" id="UP001153678">
    <property type="component" value="Unassembled WGS sequence"/>
</dbReference>
<dbReference type="AlphaFoldDB" id="A0A9W4WLK6"/>